<dbReference type="InterPro" id="IPR012337">
    <property type="entry name" value="RNaseH-like_sf"/>
</dbReference>
<evidence type="ECO:0000259" key="1">
    <source>
        <dbReference type="PROSITE" id="PS50879"/>
    </source>
</evidence>
<proteinExistence type="predicted"/>
<name>A0ABN0PEA8_STASI</name>
<evidence type="ECO:0000313" key="2">
    <source>
        <dbReference type="EMBL" id="ERS94005.1"/>
    </source>
</evidence>
<dbReference type="Pfam" id="PF13456">
    <property type="entry name" value="RVT_3"/>
    <property type="match status" value="1"/>
</dbReference>
<protein>
    <submittedName>
        <fullName evidence="2">Ribonuclease H</fullName>
    </submittedName>
</protein>
<dbReference type="RefSeq" id="WP_023015205.1">
    <property type="nucleotide sequence ID" value="NZ_AXDY01000003.1"/>
</dbReference>
<evidence type="ECO:0000313" key="3">
    <source>
        <dbReference type="Proteomes" id="UP000017131"/>
    </source>
</evidence>
<dbReference type="PROSITE" id="PS50879">
    <property type="entry name" value="RNASE_H_1"/>
    <property type="match status" value="1"/>
</dbReference>
<comment type="caution">
    <text evidence="2">The sequence shown here is derived from an EMBL/GenBank/DDBJ whole genome shotgun (WGS) entry which is preliminary data.</text>
</comment>
<dbReference type="GeneID" id="77331639"/>
<dbReference type="CDD" id="cd09279">
    <property type="entry name" value="RNase_HI_like"/>
    <property type="match status" value="1"/>
</dbReference>
<dbReference type="EMBL" id="AXDY01000003">
    <property type="protein sequence ID" value="ERS94005.1"/>
    <property type="molecule type" value="Genomic_DNA"/>
</dbReference>
<dbReference type="InterPro" id="IPR036397">
    <property type="entry name" value="RNaseH_sf"/>
</dbReference>
<dbReference type="InterPro" id="IPR002156">
    <property type="entry name" value="RNaseH_domain"/>
</dbReference>
<dbReference type="Proteomes" id="UP000017131">
    <property type="component" value="Unassembled WGS sequence"/>
</dbReference>
<accession>A0ABN0PEA8</accession>
<dbReference type="Gene3D" id="3.30.420.10">
    <property type="entry name" value="Ribonuclease H-like superfamily/Ribonuclease H"/>
    <property type="match status" value="1"/>
</dbReference>
<gene>
    <name evidence="2" type="ORF">SSIM_04100</name>
</gene>
<organism evidence="2 3">
    <name type="scientific">Staphylococcus simulans UMC-CNS-990</name>
    <dbReference type="NCBI Taxonomy" id="1405498"/>
    <lineage>
        <taxon>Bacteria</taxon>
        <taxon>Bacillati</taxon>
        <taxon>Bacillota</taxon>
        <taxon>Bacilli</taxon>
        <taxon>Bacillales</taxon>
        <taxon>Staphylococcaceae</taxon>
        <taxon>Staphylococcus</taxon>
    </lineage>
</organism>
<sequence length="130" mass="14475">MAKIFFDAAVKGNPGPASIAATIIEESNHQTFTQDIAPTDNHSAEWQAFNFALDCALELNVSTALIYTDSKLITDSLDKGFAKNEKFKGYLVEAAKKMKAFDLCLIDWIPRAQNKEANHHAQQALYQQLK</sequence>
<keyword evidence="3" id="KW-1185">Reference proteome</keyword>
<feature type="domain" description="RNase H type-1" evidence="1">
    <location>
        <begin position="1"/>
        <end position="130"/>
    </location>
</feature>
<reference evidence="2 3" key="1">
    <citation type="journal article" date="2013" name="Genome Announc.">
        <title>Draft Genome Sequence of Staphylococcus simulans UMC-CNS-990, Isolated from a Case of Chronic Bovine Mastitis.</title>
        <authorList>
            <person name="Calcutt M.J."/>
            <person name="Foecking M.F."/>
            <person name="Hsieh H.Y."/>
            <person name="Perry J."/>
            <person name="Stewart G.C."/>
            <person name="Middleton J.R."/>
        </authorList>
    </citation>
    <scope>NUCLEOTIDE SEQUENCE [LARGE SCALE GENOMIC DNA]</scope>
    <source>
        <strain evidence="2 3">UMC-CNS-990</strain>
    </source>
</reference>
<dbReference type="SUPFAM" id="SSF53098">
    <property type="entry name" value="Ribonuclease H-like"/>
    <property type="match status" value="1"/>
</dbReference>